<gene>
    <name evidence="2" type="ORF">ZHAS_00021734</name>
</gene>
<dbReference type="EMBL" id="ATLV01026892">
    <property type="status" value="NOT_ANNOTATED_CDS"/>
    <property type="molecule type" value="Genomic_DNA"/>
</dbReference>
<proteinExistence type="predicted"/>
<name>A0A084WTG3_ANOSI</name>
<feature type="region of interest" description="Disordered" evidence="1">
    <location>
        <begin position="1"/>
        <end position="58"/>
    </location>
</feature>
<dbReference type="Proteomes" id="UP000030765">
    <property type="component" value="Unassembled WGS sequence"/>
</dbReference>
<reference evidence="3" key="2">
    <citation type="submission" date="2020-05" db="UniProtKB">
        <authorList>
            <consortium name="EnsemblMetazoa"/>
        </authorList>
    </citation>
    <scope>IDENTIFICATION</scope>
</reference>
<organism evidence="2">
    <name type="scientific">Anopheles sinensis</name>
    <name type="common">Mosquito</name>
    <dbReference type="NCBI Taxonomy" id="74873"/>
    <lineage>
        <taxon>Eukaryota</taxon>
        <taxon>Metazoa</taxon>
        <taxon>Ecdysozoa</taxon>
        <taxon>Arthropoda</taxon>
        <taxon>Hexapoda</taxon>
        <taxon>Insecta</taxon>
        <taxon>Pterygota</taxon>
        <taxon>Neoptera</taxon>
        <taxon>Endopterygota</taxon>
        <taxon>Diptera</taxon>
        <taxon>Nematocera</taxon>
        <taxon>Culicoidea</taxon>
        <taxon>Culicidae</taxon>
        <taxon>Anophelinae</taxon>
        <taxon>Anopheles</taxon>
    </lineage>
</organism>
<dbReference type="EnsemblMetazoa" id="ASIC021734-RA">
    <property type="protein sequence ID" value="ASIC021734-PA"/>
    <property type="gene ID" value="ASIC021734"/>
</dbReference>
<accession>A0A084WTG3</accession>
<dbReference type="EMBL" id="KE525420">
    <property type="protein sequence ID" value="KFB53507.1"/>
    <property type="molecule type" value="Genomic_DNA"/>
</dbReference>
<evidence type="ECO:0000313" key="4">
    <source>
        <dbReference type="Proteomes" id="UP000030765"/>
    </source>
</evidence>
<protein>
    <submittedName>
        <fullName evidence="2 3">Uncharacterized protein</fullName>
    </submittedName>
</protein>
<sequence>MFKCKIKCGPPSHRLNLPFPSSSGSHRNRRQETGATHTTGTDDRQSQATMEPARFLDQEENNTSKIALCLLGSGDKMMSMGHQERPLRPPTVVAEWC</sequence>
<evidence type="ECO:0000256" key="1">
    <source>
        <dbReference type="SAM" id="MobiDB-lite"/>
    </source>
</evidence>
<evidence type="ECO:0000313" key="3">
    <source>
        <dbReference type="EnsemblMetazoa" id="ASIC021734-PA"/>
    </source>
</evidence>
<evidence type="ECO:0000313" key="2">
    <source>
        <dbReference type="EMBL" id="KFB53507.1"/>
    </source>
</evidence>
<keyword evidence="4" id="KW-1185">Reference proteome</keyword>
<reference evidence="2 4" key="1">
    <citation type="journal article" date="2014" name="BMC Genomics">
        <title>Genome sequence of Anopheles sinensis provides insight into genetics basis of mosquito competence for malaria parasites.</title>
        <authorList>
            <person name="Zhou D."/>
            <person name="Zhang D."/>
            <person name="Ding G."/>
            <person name="Shi L."/>
            <person name="Hou Q."/>
            <person name="Ye Y."/>
            <person name="Xu Y."/>
            <person name="Zhou H."/>
            <person name="Xiong C."/>
            <person name="Li S."/>
            <person name="Yu J."/>
            <person name="Hong S."/>
            <person name="Yu X."/>
            <person name="Zou P."/>
            <person name="Chen C."/>
            <person name="Chang X."/>
            <person name="Wang W."/>
            <person name="Lv Y."/>
            <person name="Sun Y."/>
            <person name="Ma L."/>
            <person name="Shen B."/>
            <person name="Zhu C."/>
        </authorList>
    </citation>
    <scope>NUCLEOTIDE SEQUENCE [LARGE SCALE GENOMIC DNA]</scope>
</reference>
<dbReference type="AlphaFoldDB" id="A0A084WTG3"/>
<dbReference type="VEuPathDB" id="VectorBase:ASIC021734"/>